<keyword evidence="3" id="KW-1185">Reference proteome</keyword>
<sequence length="127" mass="14243">MAKEMGAAKYLEYSAFTLRGLKTVFELFSAHLPSGRGRENACCCKCLGPSPLLPCPLVHFAQKRRPQNQHTQWTTSDHIEAPPYCDRQLDRLEHSKDDEPGTEGHQGGKPWDCWLPTARLPASLITP</sequence>
<evidence type="ECO:0000313" key="3">
    <source>
        <dbReference type="Proteomes" id="UP001177744"/>
    </source>
</evidence>
<organism evidence="2 3">
    <name type="scientific">Cnephaeus nilssonii</name>
    <name type="common">Northern bat</name>
    <name type="synonym">Eptesicus nilssonii</name>
    <dbReference type="NCBI Taxonomy" id="3371016"/>
    <lineage>
        <taxon>Eukaryota</taxon>
        <taxon>Metazoa</taxon>
        <taxon>Chordata</taxon>
        <taxon>Craniata</taxon>
        <taxon>Vertebrata</taxon>
        <taxon>Euteleostomi</taxon>
        <taxon>Mammalia</taxon>
        <taxon>Eutheria</taxon>
        <taxon>Laurasiatheria</taxon>
        <taxon>Chiroptera</taxon>
        <taxon>Yangochiroptera</taxon>
        <taxon>Vespertilionidae</taxon>
        <taxon>Cnephaeus</taxon>
    </lineage>
</organism>
<evidence type="ECO:0000256" key="1">
    <source>
        <dbReference type="SAM" id="MobiDB-lite"/>
    </source>
</evidence>
<feature type="region of interest" description="Disordered" evidence="1">
    <location>
        <begin position="89"/>
        <end position="113"/>
    </location>
</feature>
<protein>
    <submittedName>
        <fullName evidence="2">Uncharacterized protein</fullName>
    </submittedName>
</protein>
<gene>
    <name evidence="2" type="ORF">QTO34_016777</name>
</gene>
<dbReference type="EMBL" id="JAULJE010000006">
    <property type="protein sequence ID" value="KAK1342024.1"/>
    <property type="molecule type" value="Genomic_DNA"/>
</dbReference>
<comment type="caution">
    <text evidence="2">The sequence shown here is derived from an EMBL/GenBank/DDBJ whole genome shotgun (WGS) entry which is preliminary data.</text>
</comment>
<dbReference type="Proteomes" id="UP001177744">
    <property type="component" value="Unassembled WGS sequence"/>
</dbReference>
<dbReference type="AlphaFoldDB" id="A0AA40I2Y2"/>
<feature type="compositionally biased region" description="Basic and acidic residues" evidence="1">
    <location>
        <begin position="89"/>
        <end position="99"/>
    </location>
</feature>
<name>A0AA40I2Y2_CNENI</name>
<reference evidence="2" key="1">
    <citation type="submission" date="2023-06" db="EMBL/GenBank/DDBJ databases">
        <title>Reference genome for the Northern bat (Eptesicus nilssonii), a most northern bat species.</title>
        <authorList>
            <person name="Laine V.N."/>
            <person name="Pulliainen A.T."/>
            <person name="Lilley T.M."/>
        </authorList>
    </citation>
    <scope>NUCLEOTIDE SEQUENCE</scope>
    <source>
        <strain evidence="2">BLF_Eptnil</strain>
        <tissue evidence="2">Kidney</tissue>
    </source>
</reference>
<accession>A0AA40I2Y2</accession>
<evidence type="ECO:0000313" key="2">
    <source>
        <dbReference type="EMBL" id="KAK1342024.1"/>
    </source>
</evidence>
<proteinExistence type="predicted"/>